<evidence type="ECO:0000313" key="2">
    <source>
        <dbReference type="EMBL" id="NDL65191.1"/>
    </source>
</evidence>
<sequence>MIEHNVLFRFKSALDKAEIRRVANQLLAMDHYIPGIQAASWHDNASQEQRDKGFRYLLRLCFADSAALEHYLTHRHHLYVCENVLFPVLADGAGSVLVFDVEVNDHGATPPPP</sequence>
<evidence type="ECO:0000313" key="3">
    <source>
        <dbReference type="Proteomes" id="UP000461443"/>
    </source>
</evidence>
<name>A0A845SRL7_9GAMM</name>
<dbReference type="Gene3D" id="3.30.70.100">
    <property type="match status" value="1"/>
</dbReference>
<dbReference type="SMART" id="SM00886">
    <property type="entry name" value="Dabb"/>
    <property type="match status" value="1"/>
</dbReference>
<evidence type="ECO:0000259" key="1">
    <source>
        <dbReference type="PROSITE" id="PS51502"/>
    </source>
</evidence>
<reference evidence="2 3" key="1">
    <citation type="submission" date="2019-12" db="EMBL/GenBank/DDBJ databases">
        <authorList>
            <person name="Lee S.D."/>
        </authorList>
    </citation>
    <scope>NUCLEOTIDE SEQUENCE [LARGE SCALE GENOMIC DNA]</scope>
    <source>
        <strain evidence="2 3">SAP-6</strain>
    </source>
</reference>
<reference evidence="2 3" key="2">
    <citation type="submission" date="2020-02" db="EMBL/GenBank/DDBJ databases">
        <title>The new genus of Enterobacteriales.</title>
        <authorList>
            <person name="Kim I.S."/>
        </authorList>
    </citation>
    <scope>NUCLEOTIDE SEQUENCE [LARGE SCALE GENOMIC DNA]</scope>
    <source>
        <strain evidence="2 3">SAP-6</strain>
    </source>
</reference>
<organism evidence="2 3">
    <name type="scientific">Acerihabitans arboris</name>
    <dbReference type="NCBI Taxonomy" id="2691583"/>
    <lineage>
        <taxon>Bacteria</taxon>
        <taxon>Pseudomonadati</taxon>
        <taxon>Pseudomonadota</taxon>
        <taxon>Gammaproteobacteria</taxon>
        <taxon>Enterobacterales</taxon>
        <taxon>Pectobacteriaceae</taxon>
        <taxon>Acerihabitans</taxon>
    </lineage>
</organism>
<dbReference type="InterPro" id="IPR013097">
    <property type="entry name" value="Dabb"/>
</dbReference>
<dbReference type="Pfam" id="PF07876">
    <property type="entry name" value="Dabb"/>
    <property type="match status" value="1"/>
</dbReference>
<dbReference type="AlphaFoldDB" id="A0A845SRL7"/>
<dbReference type="PROSITE" id="PS51502">
    <property type="entry name" value="S_R_A_B_BARREL"/>
    <property type="match status" value="1"/>
</dbReference>
<proteinExistence type="predicted"/>
<gene>
    <name evidence="2" type="ORF">GRH90_20890</name>
</gene>
<comment type="caution">
    <text evidence="2">The sequence shown here is derived from an EMBL/GenBank/DDBJ whole genome shotgun (WGS) entry which is preliminary data.</text>
</comment>
<protein>
    <submittedName>
        <fullName evidence="2">Dabb family protein</fullName>
    </submittedName>
</protein>
<dbReference type="EMBL" id="WUBS01000016">
    <property type="protein sequence ID" value="NDL65191.1"/>
    <property type="molecule type" value="Genomic_DNA"/>
</dbReference>
<dbReference type="Proteomes" id="UP000461443">
    <property type="component" value="Unassembled WGS sequence"/>
</dbReference>
<dbReference type="RefSeq" id="WP_162367898.1">
    <property type="nucleotide sequence ID" value="NZ_WUBS01000016.1"/>
</dbReference>
<dbReference type="InterPro" id="IPR011008">
    <property type="entry name" value="Dimeric_a/b-barrel"/>
</dbReference>
<accession>A0A845SRL7</accession>
<feature type="domain" description="Stress-response A/B barrel" evidence="1">
    <location>
        <begin position="2"/>
        <end position="101"/>
    </location>
</feature>
<dbReference type="SUPFAM" id="SSF54909">
    <property type="entry name" value="Dimeric alpha+beta barrel"/>
    <property type="match status" value="1"/>
</dbReference>
<keyword evidence="3" id="KW-1185">Reference proteome</keyword>